<keyword evidence="2" id="KW-1185">Reference proteome</keyword>
<accession>A0ABU6IF28</accession>
<dbReference type="Proteomes" id="UP001349994">
    <property type="component" value="Unassembled WGS sequence"/>
</dbReference>
<gene>
    <name evidence="1" type="ORF">VIN30_00730</name>
</gene>
<dbReference type="EMBL" id="JAYMFF010000002">
    <property type="protein sequence ID" value="MEC4174973.1"/>
    <property type="molecule type" value="Genomic_DNA"/>
</dbReference>
<proteinExistence type="predicted"/>
<reference evidence="1 2" key="1">
    <citation type="submission" date="2024-01" db="EMBL/GenBank/DDBJ databases">
        <title>novel species in genus Adlercreutzia.</title>
        <authorList>
            <person name="Liu X."/>
        </authorList>
    </citation>
    <scope>NUCLEOTIDE SEQUENCE [LARGE SCALE GENOMIC DNA]</scope>
    <source>
        <strain evidence="1 2">R7</strain>
    </source>
</reference>
<dbReference type="RefSeq" id="WP_338208462.1">
    <property type="nucleotide sequence ID" value="NZ_JAYMFF010000002.1"/>
</dbReference>
<protein>
    <submittedName>
        <fullName evidence="1">Uncharacterized protein</fullName>
    </submittedName>
</protein>
<name>A0ABU6IF28_9ACTN</name>
<evidence type="ECO:0000313" key="1">
    <source>
        <dbReference type="EMBL" id="MEC4174973.1"/>
    </source>
</evidence>
<comment type="caution">
    <text evidence="1">The sequence shown here is derived from an EMBL/GenBank/DDBJ whole genome shotgun (WGS) entry which is preliminary data.</text>
</comment>
<evidence type="ECO:0000313" key="2">
    <source>
        <dbReference type="Proteomes" id="UP001349994"/>
    </source>
</evidence>
<organism evidence="1 2">
    <name type="scientific">Adlercreutzia wanghongyangiae</name>
    <dbReference type="NCBI Taxonomy" id="3111451"/>
    <lineage>
        <taxon>Bacteria</taxon>
        <taxon>Bacillati</taxon>
        <taxon>Actinomycetota</taxon>
        <taxon>Coriobacteriia</taxon>
        <taxon>Eggerthellales</taxon>
        <taxon>Eggerthellaceae</taxon>
        <taxon>Adlercreutzia</taxon>
    </lineage>
</organism>
<sequence length="116" mass="12340">MSKASNKVIAGDYEGKLVGVSFGEAFISLTMTKLLYLNKETVSALTPLDDDSQISVASAAMRGLVGELIFGPIGLVAAATAKRNGIHIVGIEFKGGKRSVVEVDDKRYRNMAQACF</sequence>